<proteinExistence type="predicted"/>
<evidence type="ECO:0000256" key="1">
    <source>
        <dbReference type="SAM" id="MobiDB-lite"/>
    </source>
</evidence>
<reference evidence="3" key="1">
    <citation type="journal article" date="2020" name="Stud. Mycol.">
        <title>101 Dothideomycetes genomes: a test case for predicting lifestyles and emergence of pathogens.</title>
        <authorList>
            <person name="Haridas S."/>
            <person name="Albert R."/>
            <person name="Binder M."/>
            <person name="Bloem J."/>
            <person name="Labutti K."/>
            <person name="Salamov A."/>
            <person name="Andreopoulos B."/>
            <person name="Baker S."/>
            <person name="Barry K."/>
            <person name="Bills G."/>
            <person name="Bluhm B."/>
            <person name="Cannon C."/>
            <person name="Castanera R."/>
            <person name="Culley D."/>
            <person name="Daum C."/>
            <person name="Ezra D."/>
            <person name="Gonzalez J."/>
            <person name="Henrissat B."/>
            <person name="Kuo A."/>
            <person name="Liang C."/>
            <person name="Lipzen A."/>
            <person name="Lutzoni F."/>
            <person name="Magnuson J."/>
            <person name="Mondo S."/>
            <person name="Nolan M."/>
            <person name="Ohm R."/>
            <person name="Pangilinan J."/>
            <person name="Park H.-J."/>
            <person name="Ramirez L."/>
            <person name="Alfaro M."/>
            <person name="Sun H."/>
            <person name="Tritt A."/>
            <person name="Yoshinaga Y."/>
            <person name="Zwiers L.-H."/>
            <person name="Turgeon B."/>
            <person name="Goodwin S."/>
            <person name="Spatafora J."/>
            <person name="Crous P."/>
            <person name="Grigoriev I."/>
        </authorList>
    </citation>
    <scope>NUCLEOTIDE SEQUENCE</scope>
    <source>
        <strain evidence="3">CBS 480.64</strain>
    </source>
</reference>
<dbReference type="SUPFAM" id="SSF46785">
    <property type="entry name" value="Winged helix' DNA-binding domain"/>
    <property type="match status" value="1"/>
</dbReference>
<feature type="region of interest" description="Disordered" evidence="1">
    <location>
        <begin position="174"/>
        <end position="244"/>
    </location>
</feature>
<dbReference type="Proteomes" id="UP000799421">
    <property type="component" value="Unassembled WGS sequence"/>
</dbReference>
<evidence type="ECO:0000313" key="3">
    <source>
        <dbReference type="EMBL" id="KAF2857611.1"/>
    </source>
</evidence>
<dbReference type="InterPro" id="IPR006909">
    <property type="entry name" value="Rad21/Rec8_C_eu"/>
</dbReference>
<sequence>MDDDMNIMPDGGNEQAVVADQGSEVPVDASTKAPLRQHQTNRARVLAPDSTLEVRNAEIAQWASEYGTMMRVALRQKAATAYSYTAKKNAENWVLRLGRIDGADGPLDVFRSIQILGTLSSIKLPHGSKRVRNESEEPEPEAGRKRGRTQEPFDEMDLGFDDGAFPVMNEDTGIEVGREAQTPLDEHRRSSMMPWNRSAGSHRPTAVPSSSIKSGPGATRRGSRLHSTSPLIGSGMHGGDINMQGLSLNDEAELGDIGPSELDNFELQGPADDADMSSAPQLPWQRPDLDEEGSNFLRFVQDGIDHQPQASIDFESLIPARDHTRMVAAQALMNVLTLGSKNLISVKQTDVFGPITISLVA</sequence>
<dbReference type="EMBL" id="MU006035">
    <property type="protein sequence ID" value="KAF2857611.1"/>
    <property type="molecule type" value="Genomic_DNA"/>
</dbReference>
<dbReference type="Pfam" id="PF04824">
    <property type="entry name" value="Rad21_Rec8"/>
    <property type="match status" value="1"/>
</dbReference>
<keyword evidence="4" id="KW-1185">Reference proteome</keyword>
<protein>
    <recommendedName>
        <fullName evidence="2">Rad21/Rec8-like protein C-terminal eukaryotic domain-containing protein</fullName>
    </recommendedName>
</protein>
<dbReference type="CDD" id="cd21789">
    <property type="entry name" value="Rad21_Rec8_M_SpRec8p-like"/>
    <property type="match status" value="1"/>
</dbReference>
<dbReference type="InterPro" id="IPR036390">
    <property type="entry name" value="WH_DNA-bd_sf"/>
</dbReference>
<feature type="region of interest" description="Disordered" evidence="1">
    <location>
        <begin position="127"/>
        <end position="158"/>
    </location>
</feature>
<dbReference type="OrthoDB" id="5427633at2759"/>
<evidence type="ECO:0000259" key="2">
    <source>
        <dbReference type="Pfam" id="PF04824"/>
    </source>
</evidence>
<name>A0A6A7BQR5_9PEZI</name>
<feature type="domain" description="Rad21/Rec8-like protein C-terminal eukaryotic" evidence="2">
    <location>
        <begin position="312"/>
        <end position="359"/>
    </location>
</feature>
<gene>
    <name evidence="3" type="ORF">K470DRAFT_260645</name>
</gene>
<dbReference type="AlphaFoldDB" id="A0A6A7BQR5"/>
<accession>A0A6A7BQR5</accession>
<organism evidence="3 4">
    <name type="scientific">Piedraia hortae CBS 480.64</name>
    <dbReference type="NCBI Taxonomy" id="1314780"/>
    <lineage>
        <taxon>Eukaryota</taxon>
        <taxon>Fungi</taxon>
        <taxon>Dikarya</taxon>
        <taxon>Ascomycota</taxon>
        <taxon>Pezizomycotina</taxon>
        <taxon>Dothideomycetes</taxon>
        <taxon>Dothideomycetidae</taxon>
        <taxon>Capnodiales</taxon>
        <taxon>Piedraiaceae</taxon>
        <taxon>Piedraia</taxon>
    </lineage>
</organism>
<evidence type="ECO:0000313" key="4">
    <source>
        <dbReference type="Proteomes" id="UP000799421"/>
    </source>
</evidence>
<feature type="compositionally biased region" description="Basic and acidic residues" evidence="1">
    <location>
        <begin position="131"/>
        <end position="151"/>
    </location>
</feature>